<evidence type="ECO:0000256" key="2">
    <source>
        <dbReference type="SAM" id="MobiDB-lite"/>
    </source>
</evidence>
<keyword evidence="5" id="KW-1185">Reference proteome</keyword>
<feature type="region of interest" description="Disordered" evidence="2">
    <location>
        <begin position="125"/>
        <end position="152"/>
    </location>
</feature>
<evidence type="ECO:0000313" key="4">
    <source>
        <dbReference type="EMBL" id="KAK8870674.1"/>
    </source>
</evidence>
<dbReference type="InterPro" id="IPR035979">
    <property type="entry name" value="RBD_domain_sf"/>
</dbReference>
<dbReference type="Pfam" id="PF00076">
    <property type="entry name" value="RRM_1"/>
    <property type="match status" value="1"/>
</dbReference>
<dbReference type="Gene3D" id="3.30.70.330">
    <property type="match status" value="1"/>
</dbReference>
<feature type="compositionally biased region" description="Low complexity" evidence="2">
    <location>
        <begin position="128"/>
        <end position="137"/>
    </location>
</feature>
<dbReference type="EMBL" id="JAPFFF010000014">
    <property type="protein sequence ID" value="KAK8870674.1"/>
    <property type="molecule type" value="Genomic_DNA"/>
</dbReference>
<evidence type="ECO:0000259" key="3">
    <source>
        <dbReference type="PROSITE" id="PS50102"/>
    </source>
</evidence>
<dbReference type="Proteomes" id="UP001470230">
    <property type="component" value="Unassembled WGS sequence"/>
</dbReference>
<accession>A0ABR2IZK2</accession>
<name>A0ABR2IZK2_9EUKA</name>
<evidence type="ECO:0000256" key="1">
    <source>
        <dbReference type="PROSITE-ProRule" id="PRU00176"/>
    </source>
</evidence>
<sequence length="381" mass="44113">MFDLNDNSQDKVERSVYITNLSFKINNDDLERIFSQVGRVEASHAFFDKELLRPAGRGIVLFSKKEEAQRAIKELDNISIKGRKIKVQLNTKRIKLLDFKRGSVEEENPELIQHSSFSAIHPHENAHLSRASSSRRSLSGRHHGSHREHHSTLVGDYDYDEYDFHRRDRDKIRDRDKSRHGMLKYGYDPSFDHDYEYERSKSRANIKNIDRKIERRQISSHLGEIHDGKNVSPIREKNPIRIHDRELASDINKDSEHIYLNAPPVLSQSLLPPPPPPILQMKIPLSSTIMPDPSINLQSHDYDQSIHAINAMEELFSDIGTDIPHNIWIKVVKKRAQDVYNDLFSVTKDHQIIKDKVLLRFQPNEALTVSNFIDALSPSSK</sequence>
<dbReference type="InterPro" id="IPR050441">
    <property type="entry name" value="RBM"/>
</dbReference>
<dbReference type="InterPro" id="IPR000504">
    <property type="entry name" value="RRM_dom"/>
</dbReference>
<organism evidence="4 5">
    <name type="scientific">Tritrichomonas musculus</name>
    <dbReference type="NCBI Taxonomy" id="1915356"/>
    <lineage>
        <taxon>Eukaryota</taxon>
        <taxon>Metamonada</taxon>
        <taxon>Parabasalia</taxon>
        <taxon>Tritrichomonadida</taxon>
        <taxon>Tritrichomonadidae</taxon>
        <taxon>Tritrichomonas</taxon>
    </lineage>
</organism>
<keyword evidence="1" id="KW-0694">RNA-binding</keyword>
<dbReference type="SUPFAM" id="SSF54928">
    <property type="entry name" value="RNA-binding domain, RBD"/>
    <property type="match status" value="1"/>
</dbReference>
<protein>
    <recommendedName>
        <fullName evidence="3">RRM domain-containing protein</fullName>
    </recommendedName>
</protein>
<comment type="caution">
    <text evidence="4">The sequence shown here is derived from an EMBL/GenBank/DDBJ whole genome shotgun (WGS) entry which is preliminary data.</text>
</comment>
<dbReference type="CDD" id="cd00590">
    <property type="entry name" value="RRM_SF"/>
    <property type="match status" value="1"/>
</dbReference>
<evidence type="ECO:0000313" key="5">
    <source>
        <dbReference type="Proteomes" id="UP001470230"/>
    </source>
</evidence>
<dbReference type="PANTHER" id="PTHR48034">
    <property type="entry name" value="TRANSFORMER-2 SEX-DETERMINING PROTEIN-RELATED"/>
    <property type="match status" value="1"/>
</dbReference>
<gene>
    <name evidence="4" type="ORF">M9Y10_008561</name>
</gene>
<proteinExistence type="predicted"/>
<feature type="domain" description="RRM" evidence="3">
    <location>
        <begin position="14"/>
        <end position="92"/>
    </location>
</feature>
<reference evidence="4 5" key="1">
    <citation type="submission" date="2024-04" db="EMBL/GenBank/DDBJ databases">
        <title>Tritrichomonas musculus Genome.</title>
        <authorList>
            <person name="Alves-Ferreira E."/>
            <person name="Grigg M."/>
            <person name="Lorenzi H."/>
            <person name="Galac M."/>
        </authorList>
    </citation>
    <scope>NUCLEOTIDE SEQUENCE [LARGE SCALE GENOMIC DNA]</scope>
    <source>
        <strain evidence="4 5">EAF2021</strain>
    </source>
</reference>
<feature type="compositionally biased region" description="Basic residues" evidence="2">
    <location>
        <begin position="138"/>
        <end position="149"/>
    </location>
</feature>
<dbReference type="SMART" id="SM00360">
    <property type="entry name" value="RRM"/>
    <property type="match status" value="1"/>
</dbReference>
<dbReference type="InterPro" id="IPR012677">
    <property type="entry name" value="Nucleotide-bd_a/b_plait_sf"/>
</dbReference>
<dbReference type="PROSITE" id="PS50102">
    <property type="entry name" value="RRM"/>
    <property type="match status" value="1"/>
</dbReference>